<evidence type="ECO:0000313" key="7">
    <source>
        <dbReference type="EnsemblMetazoa" id="AAEL026344-PA"/>
    </source>
</evidence>
<dbReference type="InterPro" id="IPR000172">
    <property type="entry name" value="GMC_OxRdtase_N"/>
</dbReference>
<dbReference type="PROSITE" id="PS00624">
    <property type="entry name" value="GMC_OXRED_2"/>
    <property type="match status" value="1"/>
</dbReference>
<keyword evidence="4 5" id="KW-0274">FAD</keyword>
<comment type="cofactor">
    <cofactor evidence="1 5">
        <name>FAD</name>
        <dbReference type="ChEBI" id="CHEBI:57692"/>
    </cofactor>
</comment>
<dbReference type="InterPro" id="IPR007867">
    <property type="entry name" value="GMC_OxRtase_C"/>
</dbReference>
<dbReference type="SUPFAM" id="SSF51905">
    <property type="entry name" value="FAD/NAD(P)-binding domain"/>
    <property type="match status" value="1"/>
</dbReference>
<evidence type="ECO:0000256" key="5">
    <source>
        <dbReference type="PIRSR" id="PIRSR000137-2"/>
    </source>
</evidence>
<organism evidence="7 8">
    <name type="scientific">Aedes aegypti</name>
    <name type="common">Yellowfever mosquito</name>
    <name type="synonym">Culex aegypti</name>
    <dbReference type="NCBI Taxonomy" id="7159"/>
    <lineage>
        <taxon>Eukaryota</taxon>
        <taxon>Metazoa</taxon>
        <taxon>Ecdysozoa</taxon>
        <taxon>Arthropoda</taxon>
        <taxon>Hexapoda</taxon>
        <taxon>Insecta</taxon>
        <taxon>Pterygota</taxon>
        <taxon>Neoptera</taxon>
        <taxon>Endopterygota</taxon>
        <taxon>Diptera</taxon>
        <taxon>Nematocera</taxon>
        <taxon>Culicoidea</taxon>
        <taxon>Culicidae</taxon>
        <taxon>Culicinae</taxon>
        <taxon>Aedini</taxon>
        <taxon>Aedes</taxon>
        <taxon>Stegomyia</taxon>
    </lineage>
</organism>
<dbReference type="PANTHER" id="PTHR11552:SF147">
    <property type="entry name" value="CHOLINE DEHYDROGENASE, MITOCHONDRIAL"/>
    <property type="match status" value="1"/>
</dbReference>
<dbReference type="Pfam" id="PF05199">
    <property type="entry name" value="GMC_oxred_C"/>
    <property type="match status" value="1"/>
</dbReference>
<evidence type="ECO:0000313" key="8">
    <source>
        <dbReference type="Proteomes" id="UP000008820"/>
    </source>
</evidence>
<feature type="domain" description="Glucose-methanol-choline oxidoreductase N-terminal" evidence="6">
    <location>
        <begin position="208"/>
        <end position="222"/>
    </location>
</feature>
<keyword evidence="8" id="KW-1185">Reference proteome</keyword>
<dbReference type="Gene3D" id="3.30.560.10">
    <property type="entry name" value="Glucose Oxidase, domain 3"/>
    <property type="match status" value="1"/>
</dbReference>
<accession>A0A6I8TTZ1</accession>
<dbReference type="SUPFAM" id="SSF54373">
    <property type="entry name" value="FAD-linked reductases, C-terminal domain"/>
    <property type="match status" value="1"/>
</dbReference>
<evidence type="ECO:0000256" key="1">
    <source>
        <dbReference type="ARBA" id="ARBA00001974"/>
    </source>
</evidence>
<reference evidence="7 8" key="1">
    <citation type="submission" date="2017-06" db="EMBL/GenBank/DDBJ databases">
        <title>Aedes aegypti genome working group (AGWG) sequencing and assembly.</title>
        <authorList>
            <consortium name="Aedes aegypti Genome Working Group (AGWG)"/>
            <person name="Matthews B.J."/>
        </authorList>
    </citation>
    <scope>NUCLEOTIDE SEQUENCE [LARGE SCALE GENOMIC DNA]</scope>
    <source>
        <strain evidence="7 8">LVP_AGWG</strain>
    </source>
</reference>
<feature type="binding site" evidence="5">
    <location>
        <position position="169"/>
    </location>
    <ligand>
        <name>FAD</name>
        <dbReference type="ChEBI" id="CHEBI:57692"/>
    </ligand>
</feature>
<dbReference type="EnsemblMetazoa" id="AAEL026344-RA">
    <property type="protein sequence ID" value="AAEL026344-PA"/>
    <property type="gene ID" value="AAEL026344"/>
</dbReference>
<dbReference type="AlphaFoldDB" id="A0A6I8TTZ1"/>
<protein>
    <recommendedName>
        <fullName evidence="6">Glucose-methanol-choline oxidoreductase N-terminal domain-containing protein</fullName>
    </recommendedName>
</protein>
<gene>
    <name evidence="7" type="primary">110679628</name>
</gene>
<comment type="similarity">
    <text evidence="2">Belongs to the GMC oxidoreductase family.</text>
</comment>
<dbReference type="PANTHER" id="PTHR11552">
    <property type="entry name" value="GLUCOSE-METHANOL-CHOLINE GMC OXIDOREDUCTASE"/>
    <property type="match status" value="1"/>
</dbReference>
<evidence type="ECO:0000256" key="2">
    <source>
        <dbReference type="ARBA" id="ARBA00010790"/>
    </source>
</evidence>
<feature type="binding site" evidence="5">
    <location>
        <position position="37"/>
    </location>
    <ligand>
        <name>FAD</name>
        <dbReference type="ChEBI" id="CHEBI:57692"/>
    </ligand>
</feature>
<dbReference type="GO" id="GO:0050660">
    <property type="term" value="F:flavin adenine dinucleotide binding"/>
    <property type="evidence" value="ECO:0007669"/>
    <property type="project" value="InterPro"/>
</dbReference>
<reference evidence="7" key="2">
    <citation type="submission" date="2020-05" db="UniProtKB">
        <authorList>
            <consortium name="EnsemblMetazoa"/>
        </authorList>
    </citation>
    <scope>IDENTIFICATION</scope>
    <source>
        <strain evidence="7">LVP_AGWG</strain>
    </source>
</reference>
<dbReference type="OrthoDB" id="269227at2759"/>
<dbReference type="InterPro" id="IPR036188">
    <property type="entry name" value="FAD/NAD-bd_sf"/>
</dbReference>
<dbReference type="Gene3D" id="3.50.50.60">
    <property type="entry name" value="FAD/NAD(P)-binding domain"/>
    <property type="match status" value="1"/>
</dbReference>
<dbReference type="InParanoid" id="A0A6I8TTZ1"/>
<dbReference type="GO" id="GO:0016614">
    <property type="term" value="F:oxidoreductase activity, acting on CH-OH group of donors"/>
    <property type="evidence" value="ECO:0007669"/>
    <property type="project" value="InterPro"/>
</dbReference>
<name>A0A6I8TTZ1_AEDAE</name>
<keyword evidence="3" id="KW-0285">Flavoprotein</keyword>
<evidence type="ECO:0000259" key="6">
    <source>
        <dbReference type="PROSITE" id="PS00624"/>
    </source>
</evidence>
<sequence>MIYELQGTNIDWEYKALRSRRHSLTSVEGVSWPRGLVLGGSGTIGTMKYERGNRRDYDVWKQLGNVGWGWEDVVEYFNKSIRHTDKLHRTEGFLSVDNYEARDRINRLFITAAKELGFEQLSNLNADQNLGVTWAQFMIENGTRCSPAKAFLNPVKHRKNLHVIKHAFVTSISFTKDDFPKAQGVNFILRNKHNLRAVARKEIIVSAGAVNTPKLLLLSGIGRKSDLEPSNIVQRADLGVGYNLQDHVAIPLFYKFTKSSKRNINLNLEKVLNLFDFALKNRSQPITHHHMAGLTLNMNTLNASESFPDAQVVYQLFKKGGFTSYGVLRKIGYDLEMIRSVYQAEQEADVVMAMISILEPKSKGTIKIVAADPYKDPAIKPAYFSEYEDLKTLIRSIRIHQQMLTTNSFTKNGVKHYRLNIPACAFILYDSDEYWECYIRHLSTSMYRPAGTAKMGPDSDSEAVVDSRLRVRNVRNLRIVDASIMPRIVSAGLLAPAIMIGEKGANMLKQDHQM</sequence>
<proteinExistence type="inferred from homology"/>
<dbReference type="Pfam" id="PF00732">
    <property type="entry name" value="GMC_oxred_N"/>
    <property type="match status" value="1"/>
</dbReference>
<dbReference type="InterPro" id="IPR012132">
    <property type="entry name" value="GMC_OxRdtase"/>
</dbReference>
<dbReference type="PIRSF" id="PIRSF000137">
    <property type="entry name" value="Alcohol_oxidase"/>
    <property type="match status" value="1"/>
</dbReference>
<evidence type="ECO:0000256" key="4">
    <source>
        <dbReference type="ARBA" id="ARBA00022827"/>
    </source>
</evidence>
<dbReference type="Proteomes" id="UP000008820">
    <property type="component" value="Chromosome 3"/>
</dbReference>
<evidence type="ECO:0000256" key="3">
    <source>
        <dbReference type="ARBA" id="ARBA00022630"/>
    </source>
</evidence>